<reference evidence="2" key="1">
    <citation type="journal article" date="2017" name="Front. Plant Sci.">
        <title>Climate Clever Clovers: New Paradigm to Reduce the Environmental Footprint of Ruminants by Breeding Low Methanogenic Forages Utilizing Haplotype Variation.</title>
        <authorList>
            <person name="Kaur P."/>
            <person name="Appels R."/>
            <person name="Bayer P.E."/>
            <person name="Keeble-Gagnere G."/>
            <person name="Wang J."/>
            <person name="Hirakawa H."/>
            <person name="Shirasawa K."/>
            <person name="Vercoe P."/>
            <person name="Stefanova K."/>
            <person name="Durmic Z."/>
            <person name="Nichols P."/>
            <person name="Revell C."/>
            <person name="Isobe S.N."/>
            <person name="Edwards D."/>
            <person name="Erskine W."/>
        </authorList>
    </citation>
    <scope>NUCLEOTIDE SEQUENCE [LARGE SCALE GENOMIC DNA]</scope>
    <source>
        <strain evidence="2">cv. Daliak</strain>
    </source>
</reference>
<dbReference type="OrthoDB" id="1835317at2759"/>
<dbReference type="Proteomes" id="UP000242715">
    <property type="component" value="Unassembled WGS sequence"/>
</dbReference>
<sequence>MELIQFKQSSVIPKSTSLQEANAFTGWQDVVVDGVYKKILDYHGPASNFGYHDRVHIYRYFVASYSHLNDRVYITDRNDKIFSKAEIEESLSGYFPEFYVNMFECICRNAAEFEDKQLKMLSHLADVFDFPRH</sequence>
<evidence type="ECO:0000313" key="2">
    <source>
        <dbReference type="Proteomes" id="UP000242715"/>
    </source>
</evidence>
<protein>
    <submittedName>
        <fullName evidence="1">Uncharacterized protein</fullName>
    </submittedName>
</protein>
<name>A0A2Z6NVR3_TRISU</name>
<dbReference type="AlphaFoldDB" id="A0A2Z6NVR3"/>
<dbReference type="EMBL" id="DF973546">
    <property type="protein sequence ID" value="GAU34097.1"/>
    <property type="molecule type" value="Genomic_DNA"/>
</dbReference>
<keyword evidence="2" id="KW-1185">Reference proteome</keyword>
<proteinExistence type="predicted"/>
<organism evidence="1 2">
    <name type="scientific">Trifolium subterraneum</name>
    <name type="common">Subterranean clover</name>
    <dbReference type="NCBI Taxonomy" id="3900"/>
    <lineage>
        <taxon>Eukaryota</taxon>
        <taxon>Viridiplantae</taxon>
        <taxon>Streptophyta</taxon>
        <taxon>Embryophyta</taxon>
        <taxon>Tracheophyta</taxon>
        <taxon>Spermatophyta</taxon>
        <taxon>Magnoliopsida</taxon>
        <taxon>eudicotyledons</taxon>
        <taxon>Gunneridae</taxon>
        <taxon>Pentapetalae</taxon>
        <taxon>rosids</taxon>
        <taxon>fabids</taxon>
        <taxon>Fabales</taxon>
        <taxon>Fabaceae</taxon>
        <taxon>Papilionoideae</taxon>
        <taxon>50 kb inversion clade</taxon>
        <taxon>NPAAA clade</taxon>
        <taxon>Hologalegina</taxon>
        <taxon>IRL clade</taxon>
        <taxon>Trifolieae</taxon>
        <taxon>Trifolium</taxon>
    </lineage>
</organism>
<accession>A0A2Z6NVR3</accession>
<gene>
    <name evidence="1" type="ORF">TSUD_255930</name>
</gene>
<evidence type="ECO:0000313" key="1">
    <source>
        <dbReference type="EMBL" id="GAU34097.1"/>
    </source>
</evidence>